<reference evidence="2 3" key="2">
    <citation type="submission" date="2018-09" db="EMBL/GenBank/DDBJ databases">
        <title>Genome of Sphaerochaeta halotolerans strain 4-11.</title>
        <authorList>
            <person name="Nazina T.N."/>
            <person name="Sokolova D.S."/>
        </authorList>
    </citation>
    <scope>NUCLEOTIDE SEQUENCE [LARGE SCALE GENOMIC DNA]</scope>
    <source>
        <strain evidence="2 3">4-11</strain>
    </source>
</reference>
<reference evidence="3" key="1">
    <citation type="submission" date="2018-08" db="EMBL/GenBank/DDBJ databases">
        <authorList>
            <person name="Grouzdev D.S."/>
            <person name="Krutkina M.S."/>
        </authorList>
    </citation>
    <scope>NUCLEOTIDE SEQUENCE [LARGE SCALE GENOMIC DNA]</scope>
    <source>
        <strain evidence="3">4-11</strain>
    </source>
</reference>
<protein>
    <submittedName>
        <fullName evidence="2">IS1 family transposase</fullName>
    </submittedName>
</protein>
<dbReference type="AlphaFoldDB" id="A0A372MGI8"/>
<dbReference type="RefSeq" id="WP_117330845.1">
    <property type="nucleotide sequence ID" value="NZ_QUWK01000009.1"/>
</dbReference>
<dbReference type="EMBL" id="QUWK01000009">
    <property type="protein sequence ID" value="RFU94508.1"/>
    <property type="molecule type" value="Genomic_DNA"/>
</dbReference>
<evidence type="ECO:0000313" key="2">
    <source>
        <dbReference type="EMBL" id="RFU94508.1"/>
    </source>
</evidence>
<feature type="region of interest" description="Disordered" evidence="1">
    <location>
        <begin position="1"/>
        <end position="23"/>
    </location>
</feature>
<comment type="caution">
    <text evidence="2">The sequence shown here is derived from an EMBL/GenBank/DDBJ whole genome shotgun (WGS) entry which is preliminary data.</text>
</comment>
<dbReference type="Proteomes" id="UP000264002">
    <property type="component" value="Unassembled WGS sequence"/>
</dbReference>
<gene>
    <name evidence="2" type="ORF">DYP60_09940</name>
</gene>
<sequence length="342" mass="40083">MRRKETTMSRRATPWDGKPDLSPTEAYIKERHNKHYEDHHKSLKDDDEAWLLNSRIPESCRYCRSNRFVRYGHSKNGIQVYRCNDCGRRFTVLTGTIFDSHKIPISEWIEFLYNLFSFVSLNSGSWNNKNAITTSRYWLDKVFILVRAYQDSIVLKGKVILDETFYPMRSSDIITVNGKKLRGLSRNQICIGVACDDEHVFCVLEGNGKPSQKKTYEAFRNHIAKGSLLIHDKEKAHKKLMDELELKSEAYAADRIKKLTDSENPLERVNRIHFFLKRFFYAHSSFQREDIEGFVNLFSFVMNPPVEKLEKVGILLDLGLECTQILRYRDAFQRNRDVSEGF</sequence>
<name>A0A372MGI8_9SPIR</name>
<accession>A0A372MGI8</accession>
<evidence type="ECO:0000313" key="3">
    <source>
        <dbReference type="Proteomes" id="UP000264002"/>
    </source>
</evidence>
<organism evidence="2 3">
    <name type="scientific">Sphaerochaeta halotolerans</name>
    <dbReference type="NCBI Taxonomy" id="2293840"/>
    <lineage>
        <taxon>Bacteria</taxon>
        <taxon>Pseudomonadati</taxon>
        <taxon>Spirochaetota</taxon>
        <taxon>Spirochaetia</taxon>
        <taxon>Spirochaetales</taxon>
        <taxon>Sphaerochaetaceae</taxon>
        <taxon>Sphaerochaeta</taxon>
    </lineage>
</organism>
<evidence type="ECO:0000256" key="1">
    <source>
        <dbReference type="SAM" id="MobiDB-lite"/>
    </source>
</evidence>
<keyword evidence="3" id="KW-1185">Reference proteome</keyword>
<proteinExistence type="predicted"/>